<dbReference type="HOGENOM" id="CLU_3237834_0_0_10"/>
<keyword evidence="2" id="KW-1185">Reference proteome</keyword>
<evidence type="ECO:0000313" key="2">
    <source>
        <dbReference type="Proteomes" id="UP000010433"/>
    </source>
</evidence>
<reference evidence="1 2" key="1">
    <citation type="submission" date="2012-05" db="EMBL/GenBank/DDBJ databases">
        <authorList>
            <person name="Weinstock G."/>
            <person name="Sodergren E."/>
            <person name="Lobos E.A."/>
            <person name="Fulton L."/>
            <person name="Fulton R."/>
            <person name="Courtney L."/>
            <person name="Fronick C."/>
            <person name="O'Laughlin M."/>
            <person name="Godfrey J."/>
            <person name="Wilson R.M."/>
            <person name="Miner T."/>
            <person name="Farmer C."/>
            <person name="Delehaunty K."/>
            <person name="Cordes M."/>
            <person name="Minx P."/>
            <person name="Tomlinson C."/>
            <person name="Chen J."/>
            <person name="Wollam A."/>
            <person name="Pepin K.H."/>
            <person name="Bhonagiri V."/>
            <person name="Zhang X."/>
            <person name="Suruliraj S."/>
            <person name="Warren W."/>
            <person name="Mitreva M."/>
            <person name="Mardis E.R."/>
            <person name="Wilson R.K."/>
        </authorList>
    </citation>
    <scope>NUCLEOTIDE SEQUENCE [LARGE SCALE GENOMIC DNA]</scope>
    <source>
        <strain evidence="1 2">F0055</strain>
    </source>
</reference>
<comment type="caution">
    <text evidence="1">The sequence shown here is derived from an EMBL/GenBank/DDBJ whole genome shotgun (WGS) entry which is preliminary data.</text>
</comment>
<accession>L1NA74</accession>
<dbReference type="PATRIC" id="fig|1127699.3.peg.1238"/>
<protein>
    <submittedName>
        <fullName evidence="1">Uncharacterized protein</fullName>
    </submittedName>
</protein>
<evidence type="ECO:0000313" key="1">
    <source>
        <dbReference type="EMBL" id="EKY00102.1"/>
    </source>
</evidence>
<proteinExistence type="predicted"/>
<dbReference type="AlphaFoldDB" id="L1NA74"/>
<sequence>MSYKSYAFRLQNIIFWRVKPMFLHPEKHGFRAFQKDKKKTKFI</sequence>
<dbReference type="EMBL" id="AMEP01000089">
    <property type="protein sequence ID" value="EKY00102.1"/>
    <property type="molecule type" value="Genomic_DNA"/>
</dbReference>
<dbReference type="Proteomes" id="UP000010433">
    <property type="component" value="Unassembled WGS sequence"/>
</dbReference>
<name>L1NA74_9BACT</name>
<gene>
    <name evidence="1" type="ORF">HMPREF9151_01337</name>
</gene>
<organism evidence="1 2">
    <name type="scientific">Hoylesella saccharolytica F0055</name>
    <dbReference type="NCBI Taxonomy" id="1127699"/>
    <lineage>
        <taxon>Bacteria</taxon>
        <taxon>Pseudomonadati</taxon>
        <taxon>Bacteroidota</taxon>
        <taxon>Bacteroidia</taxon>
        <taxon>Bacteroidales</taxon>
        <taxon>Prevotellaceae</taxon>
        <taxon>Hoylesella</taxon>
    </lineage>
</organism>